<accession>A0A284R8U2</accession>
<gene>
    <name evidence="1" type="ORF">ARMOST_08519</name>
</gene>
<evidence type="ECO:0000313" key="1">
    <source>
        <dbReference type="EMBL" id="SJL05146.1"/>
    </source>
</evidence>
<protein>
    <submittedName>
        <fullName evidence="1">Uncharacterized protein</fullName>
    </submittedName>
</protein>
<reference evidence="2" key="1">
    <citation type="journal article" date="2017" name="Nat. Ecol. Evol.">
        <title>Genome expansion and lineage-specific genetic innovations in the forest pathogenic fungi Armillaria.</title>
        <authorList>
            <person name="Sipos G."/>
            <person name="Prasanna A.N."/>
            <person name="Walter M.C."/>
            <person name="O'Connor E."/>
            <person name="Balint B."/>
            <person name="Krizsan K."/>
            <person name="Kiss B."/>
            <person name="Hess J."/>
            <person name="Varga T."/>
            <person name="Slot J."/>
            <person name="Riley R."/>
            <person name="Boka B."/>
            <person name="Rigling D."/>
            <person name="Barry K."/>
            <person name="Lee J."/>
            <person name="Mihaltcheva S."/>
            <person name="LaButti K."/>
            <person name="Lipzen A."/>
            <person name="Waldron R."/>
            <person name="Moloney N.M."/>
            <person name="Sperisen C."/>
            <person name="Kredics L."/>
            <person name="Vagvoelgyi C."/>
            <person name="Patrignani A."/>
            <person name="Fitzpatrick D."/>
            <person name="Nagy I."/>
            <person name="Doyle S."/>
            <person name="Anderson J.B."/>
            <person name="Grigoriev I.V."/>
            <person name="Gueldener U."/>
            <person name="Muensterkoetter M."/>
            <person name="Nagy L.G."/>
        </authorList>
    </citation>
    <scope>NUCLEOTIDE SEQUENCE [LARGE SCALE GENOMIC DNA]</scope>
    <source>
        <strain evidence="2">C18/9</strain>
    </source>
</reference>
<organism evidence="1 2">
    <name type="scientific">Armillaria ostoyae</name>
    <name type="common">Armillaria root rot fungus</name>
    <dbReference type="NCBI Taxonomy" id="47428"/>
    <lineage>
        <taxon>Eukaryota</taxon>
        <taxon>Fungi</taxon>
        <taxon>Dikarya</taxon>
        <taxon>Basidiomycota</taxon>
        <taxon>Agaricomycotina</taxon>
        <taxon>Agaricomycetes</taxon>
        <taxon>Agaricomycetidae</taxon>
        <taxon>Agaricales</taxon>
        <taxon>Marasmiineae</taxon>
        <taxon>Physalacriaceae</taxon>
        <taxon>Armillaria</taxon>
    </lineage>
</organism>
<keyword evidence="2" id="KW-1185">Reference proteome</keyword>
<name>A0A284R8U2_ARMOS</name>
<dbReference type="Proteomes" id="UP000219338">
    <property type="component" value="Unassembled WGS sequence"/>
</dbReference>
<evidence type="ECO:0000313" key="2">
    <source>
        <dbReference type="Proteomes" id="UP000219338"/>
    </source>
</evidence>
<proteinExistence type="predicted"/>
<dbReference type="EMBL" id="FUEG01000005">
    <property type="protein sequence ID" value="SJL05146.1"/>
    <property type="molecule type" value="Genomic_DNA"/>
</dbReference>
<dbReference type="AlphaFoldDB" id="A0A284R8U2"/>
<sequence length="86" mass="9169">MYPQRPGESRQVCLSKHLTYPKYVRNDLILAVGVGVRTSSGSRSCDGAGGAPLRTAAPRDIANVTTARLEALIPLQDLFTIGNATI</sequence>